<dbReference type="InterPro" id="IPR004808">
    <property type="entry name" value="AP_endonuc_1"/>
</dbReference>
<dbReference type="GO" id="GO:0005634">
    <property type="term" value="C:nucleus"/>
    <property type="evidence" value="ECO:0007669"/>
    <property type="project" value="TreeGrafter"/>
</dbReference>
<evidence type="ECO:0000256" key="7">
    <source>
        <dbReference type="PIRSR" id="PIRSR604808-3"/>
    </source>
</evidence>
<feature type="active site" description="Proton acceptor" evidence="5">
    <location>
        <position position="234"/>
    </location>
</feature>
<feature type="binding site" evidence="6">
    <location>
        <position position="31"/>
    </location>
    <ligand>
        <name>Mg(2+)</name>
        <dbReference type="ChEBI" id="CHEBI:18420"/>
        <label>1</label>
    </ligand>
</feature>
<feature type="active site" evidence="5">
    <location>
        <position position="109"/>
    </location>
</feature>
<dbReference type="Pfam" id="PF03372">
    <property type="entry name" value="Exo_endo_phos"/>
    <property type="match status" value="1"/>
</dbReference>
<dbReference type="Proteomes" id="UP000053558">
    <property type="component" value="Unassembled WGS sequence"/>
</dbReference>
<dbReference type="RefSeq" id="XP_007762499.1">
    <property type="nucleotide sequence ID" value="XM_007764309.1"/>
</dbReference>
<keyword evidence="6" id="KW-0464">Manganese</keyword>
<feature type="site" description="Important for catalytic activity" evidence="7">
    <location>
        <position position="208"/>
    </location>
</feature>
<feature type="binding site" evidence="6">
    <location>
        <position position="234"/>
    </location>
    <ligand>
        <name>Mg(2+)</name>
        <dbReference type="ChEBI" id="CHEBI:18420"/>
        <label>1</label>
    </ligand>
</feature>
<dbReference type="KEGG" id="cput:CONPUDRAFT_45161"/>
<keyword evidence="3" id="KW-0378">Hydrolase</keyword>
<name>A0A5M3N5R3_CONPW</name>
<evidence type="ECO:0000313" key="9">
    <source>
        <dbReference type="EMBL" id="EIW86414.1"/>
    </source>
</evidence>
<dbReference type="GO" id="GO:0008311">
    <property type="term" value="F:double-stranded DNA 3'-5' DNA exonuclease activity"/>
    <property type="evidence" value="ECO:0007669"/>
    <property type="project" value="TreeGrafter"/>
</dbReference>
<evidence type="ECO:0000256" key="1">
    <source>
        <dbReference type="ARBA" id="ARBA00007092"/>
    </source>
</evidence>
<proteinExistence type="inferred from homology"/>
<accession>A0A5M3N5R3</accession>
<reference evidence="10" key="1">
    <citation type="journal article" date="2012" name="Science">
        <title>The Paleozoic origin of enzymatic lignin decomposition reconstructed from 31 fungal genomes.</title>
        <authorList>
            <person name="Floudas D."/>
            <person name="Binder M."/>
            <person name="Riley R."/>
            <person name="Barry K."/>
            <person name="Blanchette R.A."/>
            <person name="Henrissat B."/>
            <person name="Martinez A.T."/>
            <person name="Otillar R."/>
            <person name="Spatafora J.W."/>
            <person name="Yadav J.S."/>
            <person name="Aerts A."/>
            <person name="Benoit I."/>
            <person name="Boyd A."/>
            <person name="Carlson A."/>
            <person name="Copeland A."/>
            <person name="Coutinho P.M."/>
            <person name="de Vries R.P."/>
            <person name="Ferreira P."/>
            <person name="Findley K."/>
            <person name="Foster B."/>
            <person name="Gaskell J."/>
            <person name="Glotzer D."/>
            <person name="Gorecki P."/>
            <person name="Heitman J."/>
            <person name="Hesse C."/>
            <person name="Hori C."/>
            <person name="Igarashi K."/>
            <person name="Jurgens J.A."/>
            <person name="Kallen N."/>
            <person name="Kersten P."/>
            <person name="Kohler A."/>
            <person name="Kuees U."/>
            <person name="Kumar T.K.A."/>
            <person name="Kuo A."/>
            <person name="LaButti K."/>
            <person name="Larrondo L.F."/>
            <person name="Lindquist E."/>
            <person name="Ling A."/>
            <person name="Lombard V."/>
            <person name="Lucas S."/>
            <person name="Lundell T."/>
            <person name="Martin R."/>
            <person name="McLaughlin D.J."/>
            <person name="Morgenstern I."/>
            <person name="Morin E."/>
            <person name="Murat C."/>
            <person name="Nagy L.G."/>
            <person name="Nolan M."/>
            <person name="Ohm R.A."/>
            <person name="Patyshakuliyeva A."/>
            <person name="Rokas A."/>
            <person name="Ruiz-Duenas F.J."/>
            <person name="Sabat G."/>
            <person name="Salamov A."/>
            <person name="Samejima M."/>
            <person name="Schmutz J."/>
            <person name="Slot J.C."/>
            <person name="St John F."/>
            <person name="Stenlid J."/>
            <person name="Sun H."/>
            <person name="Sun S."/>
            <person name="Syed K."/>
            <person name="Tsang A."/>
            <person name="Wiebenga A."/>
            <person name="Young D."/>
            <person name="Pisabarro A."/>
            <person name="Eastwood D.C."/>
            <person name="Martin F."/>
            <person name="Cullen D."/>
            <person name="Grigoriev I.V."/>
            <person name="Hibbett D.S."/>
        </authorList>
    </citation>
    <scope>NUCLEOTIDE SEQUENCE [LARGE SCALE GENOMIC DNA]</scope>
    <source>
        <strain evidence="10">RWD-64-598 SS2</strain>
    </source>
</reference>
<dbReference type="OrthoDB" id="3264871at2759"/>
<gene>
    <name evidence="9" type="ORF">CONPUDRAFT_45161</name>
</gene>
<evidence type="ECO:0000256" key="3">
    <source>
        <dbReference type="ARBA" id="ARBA00022801"/>
    </source>
</evidence>
<evidence type="ECO:0000259" key="8">
    <source>
        <dbReference type="Pfam" id="PF03372"/>
    </source>
</evidence>
<dbReference type="PANTHER" id="PTHR22748">
    <property type="entry name" value="AP ENDONUCLEASE"/>
    <property type="match status" value="1"/>
</dbReference>
<keyword evidence="2 6" id="KW-0479">Metal-binding</keyword>
<protein>
    <submittedName>
        <fullName evidence="9">DNase I-like protein</fullName>
    </submittedName>
</protein>
<keyword evidence="4 6" id="KW-0460">Magnesium</keyword>
<comment type="similarity">
    <text evidence="1">Belongs to the DNA repair enzymes AP/ExoA family.</text>
</comment>
<dbReference type="GO" id="GO:0046872">
    <property type="term" value="F:metal ion binding"/>
    <property type="evidence" value="ECO:0007669"/>
    <property type="project" value="UniProtKB-KW"/>
</dbReference>
<feature type="binding site" evidence="6">
    <location>
        <position position="233"/>
    </location>
    <ligand>
        <name>Mg(2+)</name>
        <dbReference type="ChEBI" id="CHEBI:18420"/>
        <label>1</label>
    </ligand>
</feature>
<dbReference type="Gene3D" id="3.60.10.10">
    <property type="entry name" value="Endonuclease/exonuclease/phosphatase"/>
    <property type="match status" value="1"/>
</dbReference>
<dbReference type="GO" id="GO:0006284">
    <property type="term" value="P:base-excision repair"/>
    <property type="evidence" value="ECO:0007669"/>
    <property type="project" value="TreeGrafter"/>
</dbReference>
<dbReference type="InterPro" id="IPR036691">
    <property type="entry name" value="Endo/exonu/phosph_ase_sf"/>
</dbReference>
<feature type="non-terminal residue" evidence="9">
    <location>
        <position position="355"/>
    </location>
</feature>
<dbReference type="EMBL" id="JH711573">
    <property type="protein sequence ID" value="EIW86414.1"/>
    <property type="molecule type" value="Genomic_DNA"/>
</dbReference>
<dbReference type="PANTHER" id="PTHR22748:SF6">
    <property type="entry name" value="DNA-(APURINIC OR APYRIMIDINIC SITE) ENDONUCLEASE"/>
    <property type="match status" value="1"/>
</dbReference>
<comment type="cofactor">
    <cofactor evidence="6">
        <name>Mg(2+)</name>
        <dbReference type="ChEBI" id="CHEBI:18420"/>
    </cofactor>
    <cofactor evidence="6">
        <name>Mn(2+)</name>
        <dbReference type="ChEBI" id="CHEBI:29035"/>
    </cofactor>
    <text evidence="6">Probably binds two magnesium or manganese ions per subunit.</text>
</comment>
<evidence type="ECO:0000256" key="6">
    <source>
        <dbReference type="PIRSR" id="PIRSR604808-2"/>
    </source>
</evidence>
<feature type="binding site" evidence="6">
    <location>
        <position position="147"/>
    </location>
    <ligand>
        <name>Mg(2+)</name>
        <dbReference type="ChEBI" id="CHEBI:18420"/>
        <label>1</label>
    </ligand>
</feature>
<feature type="domain" description="Endonuclease/exonuclease/phosphatase" evidence="8">
    <location>
        <begin position="15"/>
        <end position="221"/>
    </location>
</feature>
<keyword evidence="10" id="KW-1185">Reference proteome</keyword>
<dbReference type="GO" id="GO:0008081">
    <property type="term" value="F:phosphoric diester hydrolase activity"/>
    <property type="evidence" value="ECO:0007669"/>
    <property type="project" value="TreeGrafter"/>
</dbReference>
<dbReference type="OMA" id="PWHANEI"/>
<feature type="site" description="Transition state stabilizer" evidence="7">
    <location>
        <position position="147"/>
    </location>
</feature>
<evidence type="ECO:0000256" key="4">
    <source>
        <dbReference type="ARBA" id="ARBA00022842"/>
    </source>
</evidence>
<dbReference type="GeneID" id="19207050"/>
<dbReference type="AlphaFoldDB" id="A0A5M3N5R3"/>
<feature type="binding site" evidence="6">
    <location>
        <position position="145"/>
    </location>
    <ligand>
        <name>Mg(2+)</name>
        <dbReference type="ChEBI" id="CHEBI:18420"/>
        <label>1</label>
    </ligand>
</feature>
<dbReference type="SUPFAM" id="SSF56219">
    <property type="entry name" value="DNase I-like"/>
    <property type="match status" value="1"/>
</dbReference>
<feature type="site" description="Interaction with DNA substrate" evidence="7">
    <location>
        <position position="234"/>
    </location>
</feature>
<evidence type="ECO:0000256" key="2">
    <source>
        <dbReference type="ARBA" id="ARBA00022723"/>
    </source>
</evidence>
<comment type="caution">
    <text evidence="9">The sequence shown here is derived from an EMBL/GenBank/DDBJ whole genome shotgun (WGS) entry which is preliminary data.</text>
</comment>
<organism evidence="9 10">
    <name type="scientific">Coniophora puteana (strain RWD-64-598)</name>
    <name type="common">Brown rot fungus</name>
    <dbReference type="NCBI Taxonomy" id="741705"/>
    <lineage>
        <taxon>Eukaryota</taxon>
        <taxon>Fungi</taxon>
        <taxon>Dikarya</taxon>
        <taxon>Basidiomycota</taxon>
        <taxon>Agaricomycotina</taxon>
        <taxon>Agaricomycetes</taxon>
        <taxon>Agaricomycetidae</taxon>
        <taxon>Boletales</taxon>
        <taxon>Coniophorineae</taxon>
        <taxon>Coniophoraceae</taxon>
        <taxon>Coniophora</taxon>
    </lineage>
</organism>
<evidence type="ECO:0000313" key="10">
    <source>
        <dbReference type="Proteomes" id="UP000053558"/>
    </source>
</evidence>
<feature type="active site" description="Proton donor/acceptor" evidence="5">
    <location>
        <position position="145"/>
    </location>
</feature>
<sequence>MRGRFHAGKDKWPDLNQLIRERRLGILALQESHLPDDDCILLNERYKNSLLITHSSDPCNVTNNGISIVFNKLLVNTDSIETTVLIPGRALCARLKWHNSRTLTILAVYAPSSGGTDNEEFWVSLQNKLTAPAFNLGKPDIMLGDFNVVEDSLDRLPPHADRNPSVAALRNLKTTLTMGDGWREAYPDINAFTFFQTARQGGRKSRIDRIYLNTSMIPFARDWDINSSGIDTDHKLVTARISAKDLPFIGRGRWTMPIFLVEDAHILKTIKGRGKRLQNELTEGERADRTNTNNPQLAFKRFKDDIIKMVRDAAKKRVPALERKALALKGKIHETMNDPLSNEEEKRLVTSVLQD</sequence>
<evidence type="ECO:0000256" key="5">
    <source>
        <dbReference type="PIRSR" id="PIRSR604808-1"/>
    </source>
</evidence>
<dbReference type="GO" id="GO:0003906">
    <property type="term" value="F:DNA-(apurinic or apyrimidinic site) endonuclease activity"/>
    <property type="evidence" value="ECO:0007669"/>
    <property type="project" value="TreeGrafter"/>
</dbReference>
<dbReference type="InterPro" id="IPR005135">
    <property type="entry name" value="Endo/exonuclease/phosphatase"/>
</dbReference>